<dbReference type="HOGENOM" id="CLU_355029_0_0_1"/>
<dbReference type="Gene3D" id="1.10.555.10">
    <property type="entry name" value="Rho GTPase activation protein"/>
    <property type="match status" value="1"/>
</dbReference>
<evidence type="ECO:0000256" key="1">
    <source>
        <dbReference type="SAM" id="Coils"/>
    </source>
</evidence>
<reference evidence="4 5" key="1">
    <citation type="journal article" date="2008" name="Nature">
        <title>The genome of the model beetle and pest Tribolium castaneum.</title>
        <authorList>
            <consortium name="Tribolium Genome Sequencing Consortium"/>
            <person name="Richards S."/>
            <person name="Gibbs R.A."/>
            <person name="Weinstock G.M."/>
            <person name="Brown S.J."/>
            <person name="Denell R."/>
            <person name="Beeman R.W."/>
            <person name="Gibbs R."/>
            <person name="Beeman R.W."/>
            <person name="Brown S.J."/>
            <person name="Bucher G."/>
            <person name="Friedrich M."/>
            <person name="Grimmelikhuijzen C.J."/>
            <person name="Klingler M."/>
            <person name="Lorenzen M."/>
            <person name="Richards S."/>
            <person name="Roth S."/>
            <person name="Schroder R."/>
            <person name="Tautz D."/>
            <person name="Zdobnov E.M."/>
            <person name="Muzny D."/>
            <person name="Gibbs R.A."/>
            <person name="Weinstock G.M."/>
            <person name="Attaway T."/>
            <person name="Bell S."/>
            <person name="Buhay C.J."/>
            <person name="Chandrabose M.N."/>
            <person name="Chavez D."/>
            <person name="Clerk-Blankenburg K.P."/>
            <person name="Cree A."/>
            <person name="Dao M."/>
            <person name="Davis C."/>
            <person name="Chacko J."/>
            <person name="Dinh H."/>
            <person name="Dugan-Rocha S."/>
            <person name="Fowler G."/>
            <person name="Garner T.T."/>
            <person name="Garnes J."/>
            <person name="Gnirke A."/>
            <person name="Hawes A."/>
            <person name="Hernandez J."/>
            <person name="Hines S."/>
            <person name="Holder M."/>
            <person name="Hume J."/>
            <person name="Jhangiani S.N."/>
            <person name="Joshi V."/>
            <person name="Khan Z.M."/>
            <person name="Jackson L."/>
            <person name="Kovar C."/>
            <person name="Kowis A."/>
            <person name="Lee S."/>
            <person name="Lewis L.R."/>
            <person name="Margolis J."/>
            <person name="Morgan M."/>
            <person name="Nazareth L.V."/>
            <person name="Nguyen N."/>
            <person name="Okwuonu G."/>
            <person name="Parker D."/>
            <person name="Richards S."/>
            <person name="Ruiz S.J."/>
            <person name="Santibanez J."/>
            <person name="Savard J."/>
            <person name="Scherer S.E."/>
            <person name="Schneider B."/>
            <person name="Sodergren E."/>
            <person name="Tautz D."/>
            <person name="Vattahil S."/>
            <person name="Villasana D."/>
            <person name="White C.S."/>
            <person name="Wright R."/>
            <person name="Park Y."/>
            <person name="Beeman R.W."/>
            <person name="Lord J."/>
            <person name="Oppert B."/>
            <person name="Lorenzen M."/>
            <person name="Brown S."/>
            <person name="Wang L."/>
            <person name="Savard J."/>
            <person name="Tautz D."/>
            <person name="Richards S."/>
            <person name="Weinstock G."/>
            <person name="Gibbs R.A."/>
            <person name="Liu Y."/>
            <person name="Worley K."/>
            <person name="Weinstock G."/>
            <person name="Elsik C.G."/>
            <person name="Reese J.T."/>
            <person name="Elhaik E."/>
            <person name="Landan G."/>
            <person name="Graur D."/>
            <person name="Arensburger P."/>
            <person name="Atkinson P."/>
            <person name="Beeman R.W."/>
            <person name="Beidler J."/>
            <person name="Brown S.J."/>
            <person name="Demuth J.P."/>
            <person name="Drury D.W."/>
            <person name="Du Y.Z."/>
            <person name="Fujiwara H."/>
            <person name="Lorenzen M."/>
            <person name="Maselli V."/>
            <person name="Osanai M."/>
            <person name="Park Y."/>
            <person name="Robertson H.M."/>
            <person name="Tu Z."/>
            <person name="Wang J.J."/>
            <person name="Wang S."/>
            <person name="Richards S."/>
            <person name="Song H."/>
            <person name="Zhang L."/>
            <person name="Sodergren E."/>
            <person name="Werner D."/>
            <person name="Stanke M."/>
            <person name="Morgenstern B."/>
            <person name="Solovyev V."/>
            <person name="Kosarev P."/>
            <person name="Brown G."/>
            <person name="Chen H.C."/>
            <person name="Ermolaeva O."/>
            <person name="Hlavina W."/>
            <person name="Kapustin Y."/>
            <person name="Kiryutin B."/>
            <person name="Kitts P."/>
            <person name="Maglott D."/>
            <person name="Pruitt K."/>
            <person name="Sapojnikov V."/>
            <person name="Souvorov A."/>
            <person name="Mackey A.J."/>
            <person name="Waterhouse R.M."/>
            <person name="Wyder S."/>
            <person name="Zdobnov E.M."/>
            <person name="Zdobnov E.M."/>
            <person name="Wyder S."/>
            <person name="Kriventseva E.V."/>
            <person name="Kadowaki T."/>
            <person name="Bork P."/>
            <person name="Aranda M."/>
            <person name="Bao R."/>
            <person name="Beermann A."/>
            <person name="Berns N."/>
            <person name="Bolognesi R."/>
            <person name="Bonneton F."/>
            <person name="Bopp D."/>
            <person name="Brown S.J."/>
            <person name="Bucher G."/>
            <person name="Butts T."/>
            <person name="Chaumot A."/>
            <person name="Denell R.E."/>
            <person name="Ferrier D.E."/>
            <person name="Friedrich M."/>
            <person name="Gordon C.M."/>
            <person name="Jindra M."/>
            <person name="Klingler M."/>
            <person name="Lan Q."/>
            <person name="Lattorff H.M."/>
            <person name="Laudet V."/>
            <person name="von Levetsow C."/>
            <person name="Liu Z."/>
            <person name="Lutz R."/>
            <person name="Lynch J.A."/>
            <person name="da Fonseca R.N."/>
            <person name="Posnien N."/>
            <person name="Reuter R."/>
            <person name="Roth S."/>
            <person name="Savard J."/>
            <person name="Schinko J.B."/>
            <person name="Schmitt C."/>
            <person name="Schoppmeier M."/>
            <person name="Schroder R."/>
            <person name="Shippy T.D."/>
            <person name="Simonnet F."/>
            <person name="Marques-Souza H."/>
            <person name="Tautz D."/>
            <person name="Tomoyasu Y."/>
            <person name="Trauner J."/>
            <person name="Van der Zee M."/>
            <person name="Vervoort M."/>
            <person name="Wittkopp N."/>
            <person name="Wimmer E.A."/>
            <person name="Yang X."/>
            <person name="Jones A.K."/>
            <person name="Sattelle D.B."/>
            <person name="Ebert P.R."/>
            <person name="Nelson D."/>
            <person name="Scott J.G."/>
            <person name="Beeman R.W."/>
            <person name="Muthukrishnan S."/>
            <person name="Kramer K.J."/>
            <person name="Arakane Y."/>
            <person name="Beeman R.W."/>
            <person name="Zhu Q."/>
            <person name="Hogenkamp D."/>
            <person name="Dixit R."/>
            <person name="Oppert B."/>
            <person name="Jiang H."/>
            <person name="Zou Z."/>
            <person name="Marshall J."/>
            <person name="Elpidina E."/>
            <person name="Vinokurov K."/>
            <person name="Oppert C."/>
            <person name="Zou Z."/>
            <person name="Evans J."/>
            <person name="Lu Z."/>
            <person name="Zhao P."/>
            <person name="Sumathipala N."/>
            <person name="Altincicek B."/>
            <person name="Vilcinskas A."/>
            <person name="Williams M."/>
            <person name="Hultmark D."/>
            <person name="Hetru C."/>
            <person name="Jiang H."/>
            <person name="Grimmelikhuijzen C.J."/>
            <person name="Hauser F."/>
            <person name="Cazzamali G."/>
            <person name="Williamson M."/>
            <person name="Park Y."/>
            <person name="Li B."/>
            <person name="Tanaka Y."/>
            <person name="Predel R."/>
            <person name="Neupert S."/>
            <person name="Schachtner J."/>
            <person name="Verleyen P."/>
            <person name="Raible F."/>
            <person name="Bork P."/>
            <person name="Friedrich M."/>
            <person name="Walden K.K."/>
            <person name="Robertson H.M."/>
            <person name="Angeli S."/>
            <person name="Foret S."/>
            <person name="Bucher G."/>
            <person name="Schuetz S."/>
            <person name="Maleszka R."/>
            <person name="Wimmer E.A."/>
            <person name="Beeman R.W."/>
            <person name="Lorenzen M."/>
            <person name="Tomoyasu Y."/>
            <person name="Miller S.C."/>
            <person name="Grossmann D."/>
            <person name="Bucher G."/>
        </authorList>
    </citation>
    <scope>NUCLEOTIDE SEQUENCE [LARGE SCALE GENOMIC DNA]</scope>
    <source>
        <strain evidence="4 5">Georgia GA2</strain>
    </source>
</reference>
<feature type="region of interest" description="Disordered" evidence="2">
    <location>
        <begin position="517"/>
        <end position="539"/>
    </location>
</feature>
<dbReference type="GO" id="GO:0007165">
    <property type="term" value="P:signal transduction"/>
    <property type="evidence" value="ECO:0007669"/>
    <property type="project" value="InterPro"/>
</dbReference>
<dbReference type="STRING" id="7070.D6WQG1"/>
<feature type="domain" description="Rho-GAP" evidence="3">
    <location>
        <begin position="46"/>
        <end position="239"/>
    </location>
</feature>
<dbReference type="PANTHER" id="PTHR15670">
    <property type="entry name" value="RHO GTPASE ACTIVATING PROTEIN 11A"/>
    <property type="match status" value="1"/>
</dbReference>
<evidence type="ECO:0000256" key="2">
    <source>
        <dbReference type="SAM" id="MobiDB-lite"/>
    </source>
</evidence>
<dbReference type="InterPro" id="IPR008936">
    <property type="entry name" value="Rho_GTPase_activation_prot"/>
</dbReference>
<dbReference type="OrthoDB" id="410651at2759"/>
<name>D6WQG1_TRICA</name>
<organism evidence="4 5">
    <name type="scientific">Tribolium castaneum</name>
    <name type="common">Red flour beetle</name>
    <dbReference type="NCBI Taxonomy" id="7070"/>
    <lineage>
        <taxon>Eukaryota</taxon>
        <taxon>Metazoa</taxon>
        <taxon>Ecdysozoa</taxon>
        <taxon>Arthropoda</taxon>
        <taxon>Hexapoda</taxon>
        <taxon>Insecta</taxon>
        <taxon>Pterygota</taxon>
        <taxon>Neoptera</taxon>
        <taxon>Endopterygota</taxon>
        <taxon>Coleoptera</taxon>
        <taxon>Polyphaga</taxon>
        <taxon>Cucujiformia</taxon>
        <taxon>Tenebrionidae</taxon>
        <taxon>Tenebrionidae incertae sedis</taxon>
        <taxon>Tribolium</taxon>
    </lineage>
</organism>
<dbReference type="SUPFAM" id="SSF48350">
    <property type="entry name" value="GTPase activation domain, GAP"/>
    <property type="match status" value="1"/>
</dbReference>
<dbReference type="InParanoid" id="D6WQG1"/>
<evidence type="ECO:0000313" key="5">
    <source>
        <dbReference type="Proteomes" id="UP000007266"/>
    </source>
</evidence>
<dbReference type="Proteomes" id="UP000007266">
    <property type="component" value="Linkage group 7"/>
</dbReference>
<dbReference type="KEGG" id="tca:663232"/>
<dbReference type="PROSITE" id="PS50238">
    <property type="entry name" value="RHOGAP"/>
    <property type="match status" value="1"/>
</dbReference>
<dbReference type="AlphaFoldDB" id="D6WQG1"/>
<dbReference type="eggNOG" id="KOG2710">
    <property type="taxonomic scope" value="Eukaryota"/>
</dbReference>
<keyword evidence="5" id="KW-1185">Reference proteome</keyword>
<sequence>MFLSDVLKKEECRNEALQELQKLGIKCRPKKPKQQTVKATRKVFKVPLRSLSAETVTLKTGQQIAVPKLVHELCSFILAKVSTEGLFRKEGSKARQNEIKLLLNGGGAVDSNYHIIDVAALLKMFLRELPEPLIPYGYHELYLRCALLEKGRVRKEALLLACLLLPLEHLNTLSYLLQFFYDVTQHSVSNKMNAYNLAIVISPAIFPIEEKLSPHNMQMRTAKFCDIVQILIENAPEVGILPESIIERLGSNSSVDLKKKKRRSGSLTRMFNGLKKIVGGKSEENHNVVTPDLLLTPINNNVVKRRRIQSNGISNKKKKELLNKLPDNVLLNTPFTPCRTPVSMDLSGTHENHSKEPNDLIKEKNWFSRSRSVKNLKPEAETKPANTKTLLERRWSAITQPHNLKKAKKRNSFAATSKKDEPDYIRVPKTEYEAIKSRVSAMERRISQELENVQSRIENDINEEVDVNIENVQTAYEQTLVQSKLSPTADHLAKRLSRELKIRRSAEQKIIRSPSARKIGSMRRKSLEKSNVKLGRHQSWHVAPRESIPRVSLRRGKPNTVMTGLPTLEHKELKRTPVGEPITRSVSCNLSGSSSDTWVSAEGFFETLKSNDSSVDGRASLARLRSQNAGMVLAKAKLFDKLTDSDSSGSVRSLPRVKTGTKIGCCRTNDSRLSYRVRSLKYEERRIGKKSMSPRKRNLTQKQKLQIAKDCLEKSSDKENIPDSFEIAKDCTNQKFASPNYSTPRVPPHIKKSLYVSSPKRLCRTPGVERSTPLRVLIN</sequence>
<dbReference type="PANTHER" id="PTHR15670:SF4">
    <property type="entry name" value="RHO GTPASE-ACTIVATING PROTEIN 11A"/>
    <property type="match status" value="1"/>
</dbReference>
<dbReference type="EMBL" id="KQ971354">
    <property type="protein sequence ID" value="EFA06966.2"/>
    <property type="molecule type" value="Genomic_DNA"/>
</dbReference>
<feature type="coiled-coil region" evidence="1">
    <location>
        <begin position="432"/>
        <end position="463"/>
    </location>
</feature>
<dbReference type="SMART" id="SM00324">
    <property type="entry name" value="RhoGAP"/>
    <property type="match status" value="1"/>
</dbReference>
<evidence type="ECO:0000259" key="3">
    <source>
        <dbReference type="PROSITE" id="PS50238"/>
    </source>
</evidence>
<evidence type="ECO:0000313" key="4">
    <source>
        <dbReference type="EMBL" id="EFA06966.2"/>
    </source>
</evidence>
<dbReference type="OMA" id="EQWLPAN"/>
<proteinExistence type="predicted"/>
<dbReference type="Pfam" id="PF00620">
    <property type="entry name" value="RhoGAP"/>
    <property type="match status" value="1"/>
</dbReference>
<accession>D6WQG1</accession>
<protein>
    <recommendedName>
        <fullName evidence="3">Rho-GAP domain-containing protein</fullName>
    </recommendedName>
</protein>
<dbReference type="InterPro" id="IPR000198">
    <property type="entry name" value="RhoGAP_dom"/>
</dbReference>
<reference evidence="4 5" key="2">
    <citation type="journal article" date="2010" name="Nucleic Acids Res.">
        <title>BeetleBase in 2010: revisions to provide comprehensive genomic information for Tribolium castaneum.</title>
        <authorList>
            <person name="Kim H.S."/>
            <person name="Murphy T."/>
            <person name="Xia J."/>
            <person name="Caragea D."/>
            <person name="Park Y."/>
            <person name="Beeman R.W."/>
            <person name="Lorenzen M.D."/>
            <person name="Butcher S."/>
            <person name="Manak J.R."/>
            <person name="Brown S.J."/>
        </authorList>
    </citation>
    <scope>GENOME REANNOTATION</scope>
    <source>
        <strain evidence="4 5">Georgia GA2</strain>
    </source>
</reference>
<dbReference type="InterPro" id="IPR042869">
    <property type="entry name" value="ARHGAP11A/B"/>
</dbReference>
<keyword evidence="1" id="KW-0175">Coiled coil</keyword>
<gene>
    <name evidence="4" type="primary">AUGUSTUS-3.0.2_09925</name>
    <name evidence="4" type="ORF">TcasGA2_TC009925</name>
</gene>
<dbReference type="GO" id="GO:0005096">
    <property type="term" value="F:GTPase activator activity"/>
    <property type="evidence" value="ECO:0000318"/>
    <property type="project" value="GO_Central"/>
</dbReference>